<evidence type="ECO:0000313" key="3">
    <source>
        <dbReference type="Proteomes" id="UP001266305"/>
    </source>
</evidence>
<protein>
    <submittedName>
        <fullName evidence="2">Coiled-coil domain-containing protein 57</fullName>
    </submittedName>
</protein>
<dbReference type="PANTHER" id="PTHR46725">
    <property type="entry name" value="COILED-COIL DOMAIN-CONTAINING PROTEIN 57"/>
    <property type="match status" value="1"/>
</dbReference>
<gene>
    <name evidence="2" type="primary">CCDC57_2</name>
    <name evidence="2" type="ORF">P7K49_012164</name>
</gene>
<proteinExistence type="predicted"/>
<reference evidence="2 3" key="1">
    <citation type="submission" date="2023-05" db="EMBL/GenBank/DDBJ databases">
        <title>B98-5 Cell Line De Novo Hybrid Assembly: An Optical Mapping Approach.</title>
        <authorList>
            <person name="Kananen K."/>
            <person name="Auerbach J.A."/>
            <person name="Kautto E."/>
            <person name="Blachly J.S."/>
        </authorList>
    </citation>
    <scope>NUCLEOTIDE SEQUENCE [LARGE SCALE GENOMIC DNA]</scope>
    <source>
        <strain evidence="2">B95-8</strain>
        <tissue evidence="2">Cell line</tissue>
    </source>
</reference>
<organism evidence="2 3">
    <name type="scientific">Saguinus oedipus</name>
    <name type="common">Cotton-top tamarin</name>
    <name type="synonym">Oedipomidas oedipus</name>
    <dbReference type="NCBI Taxonomy" id="9490"/>
    <lineage>
        <taxon>Eukaryota</taxon>
        <taxon>Metazoa</taxon>
        <taxon>Chordata</taxon>
        <taxon>Craniata</taxon>
        <taxon>Vertebrata</taxon>
        <taxon>Euteleostomi</taxon>
        <taxon>Mammalia</taxon>
        <taxon>Eutheria</taxon>
        <taxon>Euarchontoglires</taxon>
        <taxon>Primates</taxon>
        <taxon>Haplorrhini</taxon>
        <taxon>Platyrrhini</taxon>
        <taxon>Cebidae</taxon>
        <taxon>Callitrichinae</taxon>
        <taxon>Saguinus</taxon>
    </lineage>
</organism>
<evidence type="ECO:0000256" key="1">
    <source>
        <dbReference type="SAM" id="MobiDB-lite"/>
    </source>
</evidence>
<sequence>MAVEREQSLERDQVQLGLDWQRRCDDVERDQIQKSEALIQGLTMAKSQVAAKLQETERALREQEVVLKAVTLERDQAVQALKMHGLPRPEAQECSVLGTQSAHAVILPLPDVRLVKMQEADLRFMWTFGQQPQPFGGWGVSSRRSYMPPSRREQEDS</sequence>
<evidence type="ECO:0000313" key="2">
    <source>
        <dbReference type="EMBL" id="KAK2112417.1"/>
    </source>
</evidence>
<dbReference type="PANTHER" id="PTHR46725:SF1">
    <property type="entry name" value="COILED-COIL DOMAIN-CONTAINING PROTEIN 57"/>
    <property type="match status" value="1"/>
</dbReference>
<keyword evidence="3" id="KW-1185">Reference proteome</keyword>
<feature type="region of interest" description="Disordered" evidence="1">
    <location>
        <begin position="133"/>
        <end position="157"/>
    </location>
</feature>
<comment type="caution">
    <text evidence="2">The sequence shown here is derived from an EMBL/GenBank/DDBJ whole genome shotgun (WGS) entry which is preliminary data.</text>
</comment>
<accession>A0ABQ9VW87</accession>
<name>A0ABQ9VW87_SAGOE</name>
<dbReference type="Proteomes" id="UP001266305">
    <property type="component" value="Unassembled WGS sequence"/>
</dbReference>
<dbReference type="EMBL" id="JASSZA010000005">
    <property type="protein sequence ID" value="KAK2112417.1"/>
    <property type="molecule type" value="Genomic_DNA"/>
</dbReference>
<feature type="compositionally biased region" description="Low complexity" evidence="1">
    <location>
        <begin position="133"/>
        <end position="149"/>
    </location>
</feature>
<dbReference type="InterPro" id="IPR042481">
    <property type="entry name" value="CCDC57"/>
</dbReference>